<sequence>MFNLDVQAAGAGGLEQAVRRPQWAALRPSDEPLVPQQHVVVHPEDRLENGAQLCAKQQLRDIIQSFGMRLIDHGWLAPHGIQVK</sequence>
<protein>
    <submittedName>
        <fullName evidence="1">Uncharacterized protein</fullName>
    </submittedName>
</protein>
<dbReference type="EMBL" id="BAAAEX010000003">
    <property type="protein sequence ID" value="GAA0773679.1"/>
    <property type="molecule type" value="Genomic_DNA"/>
</dbReference>
<accession>A0ABN1KQT4</accession>
<evidence type="ECO:0000313" key="1">
    <source>
        <dbReference type="EMBL" id="GAA0773679.1"/>
    </source>
</evidence>
<name>A0ABN1KQT4_9BURK</name>
<evidence type="ECO:0000313" key="2">
    <source>
        <dbReference type="Proteomes" id="UP001500573"/>
    </source>
</evidence>
<proteinExistence type="predicted"/>
<keyword evidence="2" id="KW-1185">Reference proteome</keyword>
<comment type="caution">
    <text evidence="1">The sequence shown here is derived from an EMBL/GenBank/DDBJ whole genome shotgun (WGS) entry which is preliminary data.</text>
</comment>
<dbReference type="Proteomes" id="UP001500573">
    <property type="component" value="Unassembled WGS sequence"/>
</dbReference>
<organism evidence="1 2">
    <name type="scientific">Castellaniella ginsengisoli</name>
    <dbReference type="NCBI Taxonomy" id="546114"/>
    <lineage>
        <taxon>Bacteria</taxon>
        <taxon>Pseudomonadati</taxon>
        <taxon>Pseudomonadota</taxon>
        <taxon>Betaproteobacteria</taxon>
        <taxon>Burkholderiales</taxon>
        <taxon>Alcaligenaceae</taxon>
        <taxon>Castellaniella</taxon>
    </lineage>
</organism>
<gene>
    <name evidence="1" type="ORF">GCM10009108_04150</name>
</gene>
<reference evidence="1 2" key="1">
    <citation type="journal article" date="2019" name="Int. J. Syst. Evol. Microbiol.">
        <title>The Global Catalogue of Microorganisms (GCM) 10K type strain sequencing project: providing services to taxonomists for standard genome sequencing and annotation.</title>
        <authorList>
            <consortium name="The Broad Institute Genomics Platform"/>
            <consortium name="The Broad Institute Genome Sequencing Center for Infectious Disease"/>
            <person name="Wu L."/>
            <person name="Ma J."/>
        </authorList>
    </citation>
    <scope>NUCLEOTIDE SEQUENCE [LARGE SCALE GENOMIC DNA]</scope>
    <source>
        <strain evidence="1 2">JCM 15515</strain>
    </source>
</reference>